<evidence type="ECO:0000313" key="2">
    <source>
        <dbReference type="Proteomes" id="UP000775213"/>
    </source>
</evidence>
<keyword evidence="2" id="KW-1185">Reference proteome</keyword>
<dbReference type="EMBL" id="JAGFBR010000018">
    <property type="protein sequence ID" value="KAH0450342.1"/>
    <property type="molecule type" value="Genomic_DNA"/>
</dbReference>
<sequence>MPNRHTIWKKLGDWIRISFFLSHSQLAARTPFTPSAPSKSVLVSKLAIASFAIARFVVSCHRS</sequence>
<proteinExistence type="predicted"/>
<organism evidence="1 2">
    <name type="scientific">Dendrobium chrysotoxum</name>
    <name type="common">Orchid</name>
    <dbReference type="NCBI Taxonomy" id="161865"/>
    <lineage>
        <taxon>Eukaryota</taxon>
        <taxon>Viridiplantae</taxon>
        <taxon>Streptophyta</taxon>
        <taxon>Embryophyta</taxon>
        <taxon>Tracheophyta</taxon>
        <taxon>Spermatophyta</taxon>
        <taxon>Magnoliopsida</taxon>
        <taxon>Liliopsida</taxon>
        <taxon>Asparagales</taxon>
        <taxon>Orchidaceae</taxon>
        <taxon>Epidendroideae</taxon>
        <taxon>Malaxideae</taxon>
        <taxon>Dendrobiinae</taxon>
        <taxon>Dendrobium</taxon>
    </lineage>
</organism>
<evidence type="ECO:0000313" key="1">
    <source>
        <dbReference type="EMBL" id="KAH0450342.1"/>
    </source>
</evidence>
<reference evidence="1 2" key="1">
    <citation type="journal article" date="2021" name="Hortic Res">
        <title>Chromosome-scale assembly of the Dendrobium chrysotoxum genome enhances the understanding of orchid evolution.</title>
        <authorList>
            <person name="Zhang Y."/>
            <person name="Zhang G.Q."/>
            <person name="Zhang D."/>
            <person name="Liu X.D."/>
            <person name="Xu X.Y."/>
            <person name="Sun W.H."/>
            <person name="Yu X."/>
            <person name="Zhu X."/>
            <person name="Wang Z.W."/>
            <person name="Zhao X."/>
            <person name="Zhong W.Y."/>
            <person name="Chen H."/>
            <person name="Yin W.L."/>
            <person name="Huang T."/>
            <person name="Niu S.C."/>
            <person name="Liu Z.J."/>
        </authorList>
    </citation>
    <scope>NUCLEOTIDE SEQUENCE [LARGE SCALE GENOMIC DNA]</scope>
    <source>
        <strain evidence="1">Lindl</strain>
    </source>
</reference>
<accession>A0AAV7G2C0</accession>
<dbReference type="Proteomes" id="UP000775213">
    <property type="component" value="Unassembled WGS sequence"/>
</dbReference>
<dbReference type="AlphaFoldDB" id="A0AAV7G2C0"/>
<name>A0AAV7G2C0_DENCH</name>
<comment type="caution">
    <text evidence="1">The sequence shown here is derived from an EMBL/GenBank/DDBJ whole genome shotgun (WGS) entry which is preliminary data.</text>
</comment>
<protein>
    <recommendedName>
        <fullName evidence="3">Secreted protein</fullName>
    </recommendedName>
</protein>
<evidence type="ECO:0008006" key="3">
    <source>
        <dbReference type="Google" id="ProtNLM"/>
    </source>
</evidence>
<gene>
    <name evidence="1" type="ORF">IEQ34_021034</name>
</gene>